<evidence type="ECO:0000256" key="14">
    <source>
        <dbReference type="RuleBase" id="RU000352"/>
    </source>
</evidence>
<evidence type="ECO:0000256" key="13">
    <source>
        <dbReference type="ARBA" id="ARBA00046149"/>
    </source>
</evidence>
<evidence type="ECO:0000256" key="11">
    <source>
        <dbReference type="ARBA" id="ARBA00023273"/>
    </source>
</evidence>
<dbReference type="GO" id="GO:0005200">
    <property type="term" value="F:structural constituent of cytoskeleton"/>
    <property type="evidence" value="ECO:0000318"/>
    <property type="project" value="GO_Central"/>
</dbReference>
<evidence type="ECO:0000256" key="5">
    <source>
        <dbReference type="ARBA" id="ARBA00014184"/>
    </source>
</evidence>
<dbReference type="PROSITE" id="PS00227">
    <property type="entry name" value="TUBULIN"/>
    <property type="match status" value="1"/>
</dbReference>
<comment type="subcellular location">
    <subcellularLocation>
        <location evidence="3">Cell projection</location>
        <location evidence="3">Cilium</location>
    </subcellularLocation>
    <subcellularLocation>
        <location evidence="1">Cytoplasm</location>
        <location evidence="1">Cytoskeleton</location>
        <location evidence="1">Microtubule organizing center</location>
        <location evidence="1">Centrosome</location>
        <location evidence="1">Centriole</location>
    </subcellularLocation>
    <subcellularLocation>
        <location evidence="2">Nucleus</location>
    </subcellularLocation>
</comment>
<dbReference type="VEuPathDB" id="VectorBase:ISCI022899"/>
<dbReference type="InterPro" id="IPR036525">
    <property type="entry name" value="Tubulin/FtsZ_GTPase_sf"/>
</dbReference>
<dbReference type="PRINTS" id="PR01224">
    <property type="entry name" value="DELTATUBULIN"/>
</dbReference>
<dbReference type="PRINTS" id="PR01161">
    <property type="entry name" value="TUBULIN"/>
</dbReference>
<keyword evidence="6 14" id="KW-0493">Microtubule</keyword>
<evidence type="ECO:0000256" key="4">
    <source>
        <dbReference type="ARBA" id="ARBA00009636"/>
    </source>
</evidence>
<name>B7QD67_IXOSC</name>
<dbReference type="SUPFAM" id="SSF55307">
    <property type="entry name" value="Tubulin C-terminal domain-like"/>
    <property type="match status" value="1"/>
</dbReference>
<dbReference type="STRING" id="6945.B7QD67"/>
<feature type="domain" description="Tubulin/FtsZ GTPase" evidence="15">
    <location>
        <begin position="48"/>
        <end position="248"/>
    </location>
</feature>
<dbReference type="Pfam" id="PF00091">
    <property type="entry name" value="Tubulin"/>
    <property type="match status" value="1"/>
</dbReference>
<dbReference type="Gene3D" id="3.40.50.1440">
    <property type="entry name" value="Tubulin/FtsZ, GTPase domain"/>
    <property type="match status" value="1"/>
</dbReference>
<evidence type="ECO:0000256" key="3">
    <source>
        <dbReference type="ARBA" id="ARBA00004138"/>
    </source>
</evidence>
<evidence type="ECO:0000256" key="8">
    <source>
        <dbReference type="ARBA" id="ARBA00022794"/>
    </source>
</evidence>
<dbReference type="GO" id="GO:0005634">
    <property type="term" value="C:nucleus"/>
    <property type="evidence" value="ECO:0007669"/>
    <property type="project" value="UniProtKB-SubCell"/>
</dbReference>
<dbReference type="GO" id="GO:0030030">
    <property type="term" value="P:cell projection organization"/>
    <property type="evidence" value="ECO:0007669"/>
    <property type="project" value="UniProtKB-KW"/>
</dbReference>
<protein>
    <recommendedName>
        <fullName evidence="5">Tubulin delta chain</fullName>
    </recommendedName>
    <alternativeName>
        <fullName evidence="12">Delta-tubulin</fullName>
    </alternativeName>
</protein>
<dbReference type="SMART" id="SM00864">
    <property type="entry name" value="Tubulin"/>
    <property type="match status" value="1"/>
</dbReference>
<dbReference type="EnsemblMetazoa" id="ISCW022899-RA">
    <property type="protein sequence ID" value="ISCW022899-PA"/>
    <property type="gene ID" value="ISCW022899"/>
</dbReference>
<dbReference type="InterPro" id="IPR008280">
    <property type="entry name" value="Tub_FtsZ_C"/>
</dbReference>
<reference evidence="16 18" key="1">
    <citation type="submission" date="2008-03" db="EMBL/GenBank/DDBJ databases">
        <title>Annotation of Ixodes scapularis.</title>
        <authorList>
            <consortium name="Ixodes scapularis Genome Project Consortium"/>
            <person name="Caler E."/>
            <person name="Hannick L.I."/>
            <person name="Bidwell S."/>
            <person name="Joardar V."/>
            <person name="Thiagarajan M."/>
            <person name="Amedeo P."/>
            <person name="Galinsky K.J."/>
            <person name="Schobel S."/>
            <person name="Inman J."/>
            <person name="Hostetler J."/>
            <person name="Miller J."/>
            <person name="Hammond M."/>
            <person name="Megy K."/>
            <person name="Lawson D."/>
            <person name="Kodira C."/>
            <person name="Sutton G."/>
            <person name="Meyer J."/>
            <person name="Hill C.A."/>
            <person name="Birren B."/>
            <person name="Nene V."/>
            <person name="Collins F."/>
            <person name="Alarcon-Chaidez F."/>
            <person name="Wikel S."/>
            <person name="Strausberg R."/>
        </authorList>
    </citation>
    <scope>NUCLEOTIDE SEQUENCE [LARGE SCALE GENOMIC DNA]</scope>
    <source>
        <strain evidence="18">Wikel</strain>
        <strain evidence="16">Wikel colony</strain>
    </source>
</reference>
<dbReference type="SUPFAM" id="SSF52490">
    <property type="entry name" value="Tubulin nucleotide-binding domain-like"/>
    <property type="match status" value="1"/>
</dbReference>
<dbReference type="GO" id="GO:0005814">
    <property type="term" value="C:centriole"/>
    <property type="evidence" value="ECO:0007669"/>
    <property type="project" value="UniProtKB-SubCell"/>
</dbReference>
<dbReference type="VEuPathDB" id="VectorBase:ISCP_006010"/>
<evidence type="ECO:0000256" key="9">
    <source>
        <dbReference type="ARBA" id="ARBA00023134"/>
    </source>
</evidence>
<keyword evidence="8" id="KW-0970">Cilium biogenesis/degradation</keyword>
<organism>
    <name type="scientific">Ixodes scapularis</name>
    <name type="common">Black-legged tick</name>
    <name type="synonym">Deer tick</name>
    <dbReference type="NCBI Taxonomy" id="6945"/>
    <lineage>
        <taxon>Eukaryota</taxon>
        <taxon>Metazoa</taxon>
        <taxon>Ecdysozoa</taxon>
        <taxon>Arthropoda</taxon>
        <taxon>Chelicerata</taxon>
        <taxon>Arachnida</taxon>
        <taxon>Acari</taxon>
        <taxon>Parasitiformes</taxon>
        <taxon>Ixodida</taxon>
        <taxon>Ixodoidea</taxon>
        <taxon>Ixodidae</taxon>
        <taxon>Ixodinae</taxon>
        <taxon>Ixodes</taxon>
    </lineage>
</organism>
<sequence length="451" mass="48909">MSIITVQIGQCGNQLGFEFFNVLSQDIRRAESAECYNGYSQKYCQLSNERFFTSDSKDGLVASAVLIDTEKKVVGKALVDACRSNQWHYAKDSCYTHQQGAGNNWASGYIEHAERGLDSIMELIRRRVERCDWLDGFLPLMSLGGGTGSGLGTRVTEALSQDYPNTPLVNIVVRPFSSGEVAVQAYNAVLSLSHLQDSSDALVVLNNDGLHHVASKRWAVKNASLSHLNVVAAQQLACLLQPSKTAEGLPTRIGSPCAGDVPVELGCHSQLRLVTLLQVPQEPPHVAPFSCATWPGLVRSLHKMRLCRSSTDEGLPLVHTLAVSTSPPHIPAMGAEGRPLRSVAALSVARGDGLSSSGAPVPGETLFGTPSPASWTCPRRFLGRGRTLLLADNHQGCLSFLEPLLSRAWGRFTEGAFLHHYTRHGLQVEDLADAFVRLEQTLEAYRQLSGS</sequence>
<dbReference type="GO" id="GO:0005874">
    <property type="term" value="C:microtubule"/>
    <property type="evidence" value="ECO:0000318"/>
    <property type="project" value="GO_Central"/>
</dbReference>
<dbReference type="InterPro" id="IPR000217">
    <property type="entry name" value="Tubulin"/>
</dbReference>
<keyword evidence="18" id="KW-1185">Reference proteome</keyword>
<comment type="similarity">
    <text evidence="4 14">Belongs to the tubulin family.</text>
</comment>
<keyword evidence="11" id="KW-0966">Cell projection</keyword>
<dbReference type="CDD" id="cd02189">
    <property type="entry name" value="delta_zeta_tubulin-like"/>
    <property type="match status" value="1"/>
</dbReference>
<keyword evidence="7 14" id="KW-0547">Nucleotide-binding</keyword>
<dbReference type="Proteomes" id="UP000001555">
    <property type="component" value="Unassembled WGS sequence"/>
</dbReference>
<accession>B7QD67</accession>
<evidence type="ECO:0000256" key="10">
    <source>
        <dbReference type="ARBA" id="ARBA00023242"/>
    </source>
</evidence>
<evidence type="ECO:0000313" key="16">
    <source>
        <dbReference type="EMBL" id="EEC16789.1"/>
    </source>
</evidence>
<dbReference type="VEuPathDB" id="VectorBase:ISCW022899"/>
<comment type="function">
    <text evidence="13">Acts as a positive regulator of hedgehog signaling and regulates ciliary function.</text>
</comment>
<evidence type="ECO:0000256" key="6">
    <source>
        <dbReference type="ARBA" id="ARBA00022701"/>
    </source>
</evidence>
<evidence type="ECO:0000256" key="7">
    <source>
        <dbReference type="ARBA" id="ARBA00022741"/>
    </source>
</evidence>
<gene>
    <name evidence="16" type="ORF">IscW_ISCW022899</name>
</gene>
<dbReference type="InterPro" id="IPR017975">
    <property type="entry name" value="Tubulin_CS"/>
</dbReference>
<dbReference type="HOGENOM" id="CLU_015718_1_0_1"/>
<dbReference type="PaxDb" id="6945-B7QD67"/>
<dbReference type="InParanoid" id="B7QD67"/>
<proteinExistence type="inferred from homology"/>
<dbReference type="EMBL" id="ABJB010253940">
    <property type="status" value="NOT_ANNOTATED_CDS"/>
    <property type="molecule type" value="Genomic_DNA"/>
</dbReference>
<evidence type="ECO:0000256" key="1">
    <source>
        <dbReference type="ARBA" id="ARBA00004114"/>
    </source>
</evidence>
<evidence type="ECO:0000313" key="17">
    <source>
        <dbReference type="EnsemblMetazoa" id="ISCW022899-PA"/>
    </source>
</evidence>
<evidence type="ECO:0000259" key="15">
    <source>
        <dbReference type="SMART" id="SM00864"/>
    </source>
</evidence>
<keyword evidence="9 14" id="KW-0342">GTP-binding</keyword>
<dbReference type="GO" id="GO:0005737">
    <property type="term" value="C:cytoplasm"/>
    <property type="evidence" value="ECO:0000318"/>
    <property type="project" value="GO_Central"/>
</dbReference>
<evidence type="ECO:0000256" key="2">
    <source>
        <dbReference type="ARBA" id="ARBA00004123"/>
    </source>
</evidence>
<dbReference type="EMBL" id="ABJB010324777">
    <property type="status" value="NOT_ANNOTATED_CDS"/>
    <property type="molecule type" value="Genomic_DNA"/>
</dbReference>
<dbReference type="PANTHER" id="PTHR11588">
    <property type="entry name" value="TUBULIN"/>
    <property type="match status" value="1"/>
</dbReference>
<dbReference type="GO" id="GO:0000226">
    <property type="term" value="P:microtubule cytoskeleton organization"/>
    <property type="evidence" value="ECO:0000318"/>
    <property type="project" value="GO_Central"/>
</dbReference>
<dbReference type="InterPro" id="IPR003008">
    <property type="entry name" value="Tubulin_FtsZ_GTPase"/>
</dbReference>
<dbReference type="OrthoDB" id="10250004at2759"/>
<dbReference type="EMBL" id="DS911299">
    <property type="protein sequence ID" value="EEC16789.1"/>
    <property type="molecule type" value="Genomic_DNA"/>
</dbReference>
<dbReference type="AlphaFoldDB" id="B7QD67"/>
<dbReference type="GO" id="GO:0005525">
    <property type="term" value="F:GTP binding"/>
    <property type="evidence" value="ECO:0000318"/>
    <property type="project" value="GO_Central"/>
</dbReference>
<dbReference type="GO" id="GO:0005929">
    <property type="term" value="C:cilium"/>
    <property type="evidence" value="ECO:0007669"/>
    <property type="project" value="UniProtKB-SubCell"/>
</dbReference>
<keyword evidence="10" id="KW-0539">Nucleus</keyword>
<evidence type="ECO:0000313" key="18">
    <source>
        <dbReference type="Proteomes" id="UP000001555"/>
    </source>
</evidence>
<evidence type="ECO:0000256" key="12">
    <source>
        <dbReference type="ARBA" id="ARBA00030594"/>
    </source>
</evidence>
<dbReference type="GO" id="GO:0000278">
    <property type="term" value="P:mitotic cell cycle"/>
    <property type="evidence" value="ECO:0000318"/>
    <property type="project" value="GO_Central"/>
</dbReference>
<dbReference type="InterPro" id="IPR002967">
    <property type="entry name" value="Delta_tubulin"/>
</dbReference>
<dbReference type="FunFam" id="3.40.50.1440:FF:000021">
    <property type="entry name" value="Tubulin delta chain"/>
    <property type="match status" value="1"/>
</dbReference>
<reference evidence="17" key="2">
    <citation type="submission" date="2020-05" db="UniProtKB">
        <authorList>
            <consortium name="EnsemblMetazoa"/>
        </authorList>
    </citation>
    <scope>IDENTIFICATION</scope>
    <source>
        <strain evidence="17">wikel</strain>
    </source>
</reference>